<reference evidence="1 2" key="1">
    <citation type="submission" date="2017-02" db="EMBL/GenBank/DDBJ databases">
        <title>Genome sequencing and assembly of Klebsiella pneumoniae phages.</title>
        <authorList>
            <person name="Labudda L."/>
            <person name="Strapagiel D."/>
            <person name="Karczewska-Golec J."/>
            <person name="Golec P."/>
        </authorList>
    </citation>
    <scope>NUCLEOTIDE SEQUENCE [LARGE SCALE GENOMIC DNA]</scope>
</reference>
<dbReference type="RefSeq" id="YP_009832687.1">
    <property type="nucleotide sequence ID" value="NC_048656.1"/>
</dbReference>
<sequence>MKHFEGLFWITIYHTATPLLKSRLKEAGCIVYQGDETCYNWVYALFDSESKMNRINSRYYRSVQMILGTYKGYQSWLDDGHYTQIEL</sequence>
<accession>A0A1V0E753</accession>
<gene>
    <name evidence="1" type="ORF">BIS47_180</name>
</gene>
<keyword evidence="2" id="KW-1185">Reference proteome</keyword>
<evidence type="ECO:0000313" key="2">
    <source>
        <dbReference type="Proteomes" id="UP000221691"/>
    </source>
</evidence>
<organism evidence="1 2">
    <name type="scientific">Klebsiella phage vB_KpnM_BIS47</name>
    <dbReference type="NCBI Taxonomy" id="1907784"/>
    <lineage>
        <taxon>Viruses</taxon>
        <taxon>Duplodnaviria</taxon>
        <taxon>Heunggongvirae</taxon>
        <taxon>Uroviricota</taxon>
        <taxon>Caudoviricetes</taxon>
        <taxon>Vequintavirinae</taxon>
        <taxon>Mydovirus</taxon>
        <taxon>Mydovirus BIS47</taxon>
    </lineage>
</organism>
<dbReference type="KEGG" id="vg:55632673"/>
<dbReference type="Proteomes" id="UP000221691">
    <property type="component" value="Segment"/>
</dbReference>
<dbReference type="GeneID" id="55632673"/>
<protein>
    <submittedName>
        <fullName evidence="1">Uncharacterized protein</fullName>
    </submittedName>
</protein>
<proteinExistence type="predicted"/>
<evidence type="ECO:0000313" key="1">
    <source>
        <dbReference type="EMBL" id="ARB12684.1"/>
    </source>
</evidence>
<dbReference type="EMBL" id="KY652726">
    <property type="protein sequence ID" value="ARB12684.1"/>
    <property type="molecule type" value="Genomic_DNA"/>
</dbReference>
<name>A0A1V0E753_9CAUD</name>